<organism evidence="1 2">
    <name type="scientific">Stentor coeruleus</name>
    <dbReference type="NCBI Taxonomy" id="5963"/>
    <lineage>
        <taxon>Eukaryota</taxon>
        <taxon>Sar</taxon>
        <taxon>Alveolata</taxon>
        <taxon>Ciliophora</taxon>
        <taxon>Postciliodesmatophora</taxon>
        <taxon>Heterotrichea</taxon>
        <taxon>Heterotrichida</taxon>
        <taxon>Stentoridae</taxon>
        <taxon>Stentor</taxon>
    </lineage>
</organism>
<dbReference type="Proteomes" id="UP000187209">
    <property type="component" value="Unassembled WGS sequence"/>
</dbReference>
<dbReference type="AlphaFoldDB" id="A0A1R2AM13"/>
<name>A0A1R2AM13_9CILI</name>
<gene>
    <name evidence="1" type="ORF">SteCoe_37977</name>
</gene>
<keyword evidence="2" id="KW-1185">Reference proteome</keyword>
<dbReference type="EMBL" id="MPUH01002055">
    <property type="protein sequence ID" value="OMJ65571.1"/>
    <property type="molecule type" value="Genomic_DNA"/>
</dbReference>
<comment type="caution">
    <text evidence="1">The sequence shown here is derived from an EMBL/GenBank/DDBJ whole genome shotgun (WGS) entry which is preliminary data.</text>
</comment>
<reference evidence="1 2" key="1">
    <citation type="submission" date="2016-11" db="EMBL/GenBank/DDBJ databases">
        <title>The macronuclear genome of Stentor coeruleus: a giant cell with tiny introns.</title>
        <authorList>
            <person name="Slabodnick M."/>
            <person name="Ruby J.G."/>
            <person name="Reiff S.B."/>
            <person name="Swart E.C."/>
            <person name="Gosai S."/>
            <person name="Prabakaran S."/>
            <person name="Witkowska E."/>
            <person name="Larue G.E."/>
            <person name="Fisher S."/>
            <person name="Freeman R.M."/>
            <person name="Gunawardena J."/>
            <person name="Chu W."/>
            <person name="Stover N.A."/>
            <person name="Gregory B.D."/>
            <person name="Nowacki M."/>
            <person name="Derisi J."/>
            <person name="Roy S.W."/>
            <person name="Marshall W.F."/>
            <person name="Sood P."/>
        </authorList>
    </citation>
    <scope>NUCLEOTIDE SEQUENCE [LARGE SCALE GENOMIC DNA]</scope>
    <source>
        <strain evidence="1">WM001</strain>
    </source>
</reference>
<accession>A0A1R2AM13</accession>
<protein>
    <submittedName>
        <fullName evidence="1">Uncharacterized protein</fullName>
    </submittedName>
</protein>
<sequence length="77" mass="8837">MGCCIANSVESEFCIYDLRIIEEKAELLERAVKEEFFSLSSSSSIVVFEVCKEKCENCKSNENSIKYHQSTEKTLEE</sequence>
<evidence type="ECO:0000313" key="2">
    <source>
        <dbReference type="Proteomes" id="UP000187209"/>
    </source>
</evidence>
<proteinExistence type="predicted"/>
<evidence type="ECO:0000313" key="1">
    <source>
        <dbReference type="EMBL" id="OMJ65571.1"/>
    </source>
</evidence>